<sequence>MKYTKWIARTSILLALTLIIQMMGFPPFITGPLVNMMLFVSTNLVGLLGGVLVGGLTPGIAFLRGILPAPLAPVVPFIILGNIILVSSYYFAKRINKYLAIAGAAGLKFLVLSWAVSSLVNVPNKIAKVMQLPQLLTALTGGLLAIFLLKLLNRTDLEEN</sequence>
<accession>L0KA40</accession>
<dbReference type="EMBL" id="CP003359">
    <property type="protein sequence ID" value="AGB41239.1"/>
    <property type="molecule type" value="Genomic_DNA"/>
</dbReference>
<keyword evidence="3" id="KW-1185">Reference proteome</keyword>
<dbReference type="Proteomes" id="UP000010880">
    <property type="component" value="Chromosome"/>
</dbReference>
<feature type="transmembrane region" description="Helical" evidence="1">
    <location>
        <begin position="12"/>
        <end position="30"/>
    </location>
</feature>
<evidence type="ECO:0000256" key="1">
    <source>
        <dbReference type="SAM" id="Phobius"/>
    </source>
</evidence>
<evidence type="ECO:0008006" key="4">
    <source>
        <dbReference type="Google" id="ProtNLM"/>
    </source>
</evidence>
<keyword evidence="1" id="KW-0472">Membrane</keyword>
<feature type="transmembrane region" description="Helical" evidence="1">
    <location>
        <begin position="132"/>
        <end position="152"/>
    </location>
</feature>
<reference evidence="3" key="1">
    <citation type="submission" date="2012-02" db="EMBL/GenBank/DDBJ databases">
        <title>The complete genome of Halobacteroides halobius DSM 5150.</title>
        <authorList>
            <person name="Lucas S."/>
            <person name="Copeland A."/>
            <person name="Lapidus A."/>
            <person name="Glavina del Rio T."/>
            <person name="Dalin E."/>
            <person name="Tice H."/>
            <person name="Bruce D."/>
            <person name="Goodwin L."/>
            <person name="Pitluck S."/>
            <person name="Peters L."/>
            <person name="Mikhailova N."/>
            <person name="Gu W."/>
            <person name="Kyrpides N."/>
            <person name="Mavromatis K."/>
            <person name="Ivanova N."/>
            <person name="Brettin T."/>
            <person name="Detter J.C."/>
            <person name="Han C."/>
            <person name="Larimer F."/>
            <person name="Land M."/>
            <person name="Hauser L."/>
            <person name="Markowitz V."/>
            <person name="Cheng J.-F."/>
            <person name="Hugenholtz P."/>
            <person name="Woyke T."/>
            <person name="Wu D."/>
            <person name="Tindall B."/>
            <person name="Pomrenke H."/>
            <person name="Brambilla E."/>
            <person name="Klenk H.-P."/>
            <person name="Eisen J.A."/>
        </authorList>
    </citation>
    <scope>NUCLEOTIDE SEQUENCE [LARGE SCALE GENOMIC DNA]</scope>
    <source>
        <strain evidence="3">ATCC 35273 / DSM 5150 / MD-1</strain>
    </source>
</reference>
<keyword evidence="1" id="KW-1133">Transmembrane helix</keyword>
<organism evidence="2 3">
    <name type="scientific">Halobacteroides halobius (strain ATCC 35273 / DSM 5150 / MD-1)</name>
    <dbReference type="NCBI Taxonomy" id="748449"/>
    <lineage>
        <taxon>Bacteria</taxon>
        <taxon>Bacillati</taxon>
        <taxon>Bacillota</taxon>
        <taxon>Clostridia</taxon>
        <taxon>Halanaerobiales</taxon>
        <taxon>Halobacteroidaceae</taxon>
        <taxon>Halobacteroides</taxon>
    </lineage>
</organism>
<proteinExistence type="predicted"/>
<feature type="transmembrane region" description="Helical" evidence="1">
    <location>
        <begin position="74"/>
        <end position="92"/>
    </location>
</feature>
<name>L0KA40_HALHC</name>
<dbReference type="InterPro" id="IPR024529">
    <property type="entry name" value="ECF_trnsprt_substrate-spec"/>
</dbReference>
<dbReference type="eggNOG" id="ENOG5032UR1">
    <property type="taxonomic scope" value="Bacteria"/>
</dbReference>
<evidence type="ECO:0000313" key="2">
    <source>
        <dbReference type="EMBL" id="AGB41239.1"/>
    </source>
</evidence>
<dbReference type="STRING" id="748449.Halha_1293"/>
<dbReference type="RefSeq" id="WP_015326961.1">
    <property type="nucleotide sequence ID" value="NC_019978.1"/>
</dbReference>
<keyword evidence="1" id="KW-0812">Transmembrane</keyword>
<evidence type="ECO:0000313" key="3">
    <source>
        <dbReference type="Proteomes" id="UP000010880"/>
    </source>
</evidence>
<dbReference type="Pfam" id="PF12822">
    <property type="entry name" value="ECF_trnsprt"/>
    <property type="match status" value="1"/>
</dbReference>
<dbReference type="OrthoDB" id="9809154at2"/>
<dbReference type="HOGENOM" id="CLU_123730_2_0_9"/>
<dbReference type="KEGG" id="hhl:Halha_1293"/>
<feature type="transmembrane region" description="Helical" evidence="1">
    <location>
        <begin position="98"/>
        <end position="120"/>
    </location>
</feature>
<protein>
    <recommendedName>
        <fullName evidence="4">ECF transporter S component</fullName>
    </recommendedName>
</protein>
<gene>
    <name evidence="2" type="ordered locus">Halha_1293</name>
</gene>
<dbReference type="AlphaFoldDB" id="L0KA40"/>